<dbReference type="OrthoDB" id="68090at2759"/>
<sequence>MVTTEVLHRDHVLDLAARAIQPADDSQPSLKTSYEAVALIGHASMTAVGFKLVGLGEDHNLETSTDTPSLPAQWNANDTFAFRYTHDQSSMQYLLKVSRLGNNAVVFALALGDDRTSSFDLPAKDFISASALPLSSSDNVAGSLRDVFISPARLSDLIGLFKINVIQKLAPGLHKEGYEETPQVSRERPQEGRAQDPLRDDFPQPARPYPFDDPLSAAPRRPNPVPDFAPPGFEDEFEINRPPRGYPAGLGGGGRNPYNIGERDLYPAGLGPHDPLRGSMGPGFGPSGGGMHPTFDDPLFGGGGGVGGYDPRAPPGARYDPVGPGDPPVGRNPGSFGGRGRGGGGFGGFGGGFGGDII</sequence>
<evidence type="ECO:0000256" key="11">
    <source>
        <dbReference type="SAM" id="MobiDB-lite"/>
    </source>
</evidence>
<dbReference type="Proteomes" id="UP000177622">
    <property type="component" value="Unassembled WGS sequence"/>
</dbReference>
<comment type="similarity">
    <text evidence="3">Belongs to the proteasome inhibitor PI31 family.</text>
</comment>
<feature type="compositionally biased region" description="Gly residues" evidence="11">
    <location>
        <begin position="335"/>
        <end position="358"/>
    </location>
</feature>
<dbReference type="InterPro" id="IPR013886">
    <property type="entry name" value="PI31_Prot_C"/>
</dbReference>
<evidence type="ECO:0000259" key="13">
    <source>
        <dbReference type="Pfam" id="PF11566"/>
    </source>
</evidence>
<dbReference type="GO" id="GO:0005783">
    <property type="term" value="C:endoplasmic reticulum"/>
    <property type="evidence" value="ECO:0007669"/>
    <property type="project" value="UniProtKB-SubCell"/>
</dbReference>
<keyword evidence="15" id="KW-1185">Reference proteome</keyword>
<name>A0A1F5LR54_PENAI</name>
<keyword evidence="6" id="KW-0597">Phosphoprotein</keyword>
<comment type="subcellular location">
    <subcellularLocation>
        <location evidence="2">Cytoplasm</location>
    </subcellularLocation>
    <subcellularLocation>
        <location evidence="1">Endoplasmic reticulum</location>
    </subcellularLocation>
</comment>
<dbReference type="Pfam" id="PF08577">
    <property type="entry name" value="PI31_Prot_C"/>
    <property type="match status" value="1"/>
</dbReference>
<feature type="domain" description="PI31 proteasome regulator N-terminal" evidence="13">
    <location>
        <begin position="27"/>
        <end position="176"/>
    </location>
</feature>
<dbReference type="GO" id="GO:0004866">
    <property type="term" value="F:endopeptidase inhibitor activity"/>
    <property type="evidence" value="ECO:0007669"/>
    <property type="project" value="InterPro"/>
</dbReference>
<gene>
    <name evidence="14" type="ORF">PENARI_c004G05313</name>
</gene>
<dbReference type="STRING" id="1835702.A0A1F5LR54"/>
<keyword evidence="7" id="KW-0256">Endoplasmic reticulum</keyword>
<feature type="domain" description="PI31 proteasome regulator C-terminal" evidence="12">
    <location>
        <begin position="260"/>
        <end position="324"/>
    </location>
</feature>
<evidence type="ECO:0000256" key="8">
    <source>
        <dbReference type="ARBA" id="ARBA00022942"/>
    </source>
</evidence>
<dbReference type="RefSeq" id="XP_022490858.1">
    <property type="nucleotide sequence ID" value="XM_022629134.1"/>
</dbReference>
<feature type="region of interest" description="Disordered" evidence="11">
    <location>
        <begin position="177"/>
        <end position="257"/>
    </location>
</feature>
<protein>
    <submittedName>
        <fullName evidence="14">Uncharacterized protein</fullName>
    </submittedName>
</protein>
<evidence type="ECO:0000256" key="1">
    <source>
        <dbReference type="ARBA" id="ARBA00004240"/>
    </source>
</evidence>
<dbReference type="InterPro" id="IPR045128">
    <property type="entry name" value="PI31-like"/>
</dbReference>
<evidence type="ECO:0000256" key="6">
    <source>
        <dbReference type="ARBA" id="ARBA00022553"/>
    </source>
</evidence>
<dbReference type="GeneID" id="34573868"/>
<feature type="compositionally biased region" description="Basic and acidic residues" evidence="11">
    <location>
        <begin position="185"/>
        <end position="202"/>
    </location>
</feature>
<dbReference type="Pfam" id="PF11566">
    <property type="entry name" value="PI31_Prot_N"/>
    <property type="match status" value="1"/>
</dbReference>
<dbReference type="AlphaFoldDB" id="A0A1F5LR54"/>
<keyword evidence="9" id="KW-0007">Acetylation</keyword>
<feature type="region of interest" description="Disordered" evidence="11">
    <location>
        <begin position="299"/>
        <end position="358"/>
    </location>
</feature>
<organism evidence="14 15">
    <name type="scientific">Penicillium arizonense</name>
    <dbReference type="NCBI Taxonomy" id="1835702"/>
    <lineage>
        <taxon>Eukaryota</taxon>
        <taxon>Fungi</taxon>
        <taxon>Dikarya</taxon>
        <taxon>Ascomycota</taxon>
        <taxon>Pezizomycotina</taxon>
        <taxon>Eurotiomycetes</taxon>
        <taxon>Eurotiomycetidae</taxon>
        <taxon>Eurotiales</taxon>
        <taxon>Aspergillaceae</taxon>
        <taxon>Penicillium</taxon>
    </lineage>
</organism>
<evidence type="ECO:0000256" key="10">
    <source>
        <dbReference type="ARBA" id="ARBA00024805"/>
    </source>
</evidence>
<evidence type="ECO:0000313" key="15">
    <source>
        <dbReference type="Proteomes" id="UP000177622"/>
    </source>
</evidence>
<evidence type="ECO:0000256" key="7">
    <source>
        <dbReference type="ARBA" id="ARBA00022824"/>
    </source>
</evidence>
<dbReference type="PANTHER" id="PTHR13266">
    <property type="entry name" value="PROTEASOME INHIBITOR"/>
    <property type="match status" value="1"/>
</dbReference>
<dbReference type="GO" id="GO:0043161">
    <property type="term" value="P:proteasome-mediated ubiquitin-dependent protein catabolic process"/>
    <property type="evidence" value="ECO:0007669"/>
    <property type="project" value="InterPro"/>
</dbReference>
<dbReference type="PANTHER" id="PTHR13266:SF1">
    <property type="entry name" value="PROTEASOME INHIBITOR PI31 SUBUNIT"/>
    <property type="match status" value="1"/>
</dbReference>
<comment type="caution">
    <text evidence="14">The sequence shown here is derived from an EMBL/GenBank/DDBJ whole genome shotgun (WGS) entry which is preliminary data.</text>
</comment>
<evidence type="ECO:0000256" key="3">
    <source>
        <dbReference type="ARBA" id="ARBA00006405"/>
    </source>
</evidence>
<evidence type="ECO:0000256" key="4">
    <source>
        <dbReference type="ARBA" id="ARBA00022481"/>
    </source>
</evidence>
<evidence type="ECO:0000259" key="12">
    <source>
        <dbReference type="Pfam" id="PF08577"/>
    </source>
</evidence>
<dbReference type="EMBL" id="LXJU01000004">
    <property type="protein sequence ID" value="OGE55429.1"/>
    <property type="molecule type" value="Genomic_DNA"/>
</dbReference>
<reference evidence="14 15" key="1">
    <citation type="journal article" date="2016" name="Sci. Rep.">
        <title>Penicillium arizonense, a new, genome sequenced fungal species, reveals a high chemical diversity in secreted metabolites.</title>
        <authorList>
            <person name="Grijseels S."/>
            <person name="Nielsen J.C."/>
            <person name="Randelovic M."/>
            <person name="Nielsen J."/>
            <person name="Nielsen K.F."/>
            <person name="Workman M."/>
            <person name="Frisvad J.C."/>
        </authorList>
    </citation>
    <scope>NUCLEOTIDE SEQUENCE [LARGE SCALE GENOMIC DNA]</scope>
    <source>
        <strain evidence="14 15">CBS 141311</strain>
    </source>
</reference>
<proteinExistence type="inferred from homology"/>
<comment type="function">
    <text evidence="10">Plays an important role in control of proteasome function. Inhibits the hydrolysis of protein and peptide substrates by the 20S proteasome. Also inhibits the activation of the proteasome by the proteasome regulatory proteins PA700 and PA28.</text>
</comment>
<evidence type="ECO:0000256" key="2">
    <source>
        <dbReference type="ARBA" id="ARBA00004496"/>
    </source>
</evidence>
<dbReference type="InterPro" id="IPR021625">
    <property type="entry name" value="PI31_Prot_N"/>
</dbReference>
<keyword evidence="5" id="KW-0963">Cytoplasm</keyword>
<evidence type="ECO:0000256" key="9">
    <source>
        <dbReference type="ARBA" id="ARBA00022990"/>
    </source>
</evidence>
<evidence type="ECO:0000256" key="5">
    <source>
        <dbReference type="ARBA" id="ARBA00022490"/>
    </source>
</evidence>
<dbReference type="Gene3D" id="3.40.1000.30">
    <property type="match status" value="1"/>
</dbReference>
<dbReference type="GO" id="GO:0000502">
    <property type="term" value="C:proteasome complex"/>
    <property type="evidence" value="ECO:0007669"/>
    <property type="project" value="UniProtKB-KW"/>
</dbReference>
<keyword evidence="4" id="KW-0488">Methylation</keyword>
<accession>A0A1F5LR54</accession>
<evidence type="ECO:0000313" key="14">
    <source>
        <dbReference type="EMBL" id="OGE55429.1"/>
    </source>
</evidence>
<dbReference type="GO" id="GO:0070628">
    <property type="term" value="F:proteasome binding"/>
    <property type="evidence" value="ECO:0007669"/>
    <property type="project" value="InterPro"/>
</dbReference>
<keyword evidence="8" id="KW-0647">Proteasome</keyword>